<dbReference type="EC" id="5.1.3.2" evidence="5"/>
<keyword evidence="7" id="KW-0520">NAD</keyword>
<dbReference type="Gene3D" id="3.90.25.10">
    <property type="entry name" value="UDP-galactose 4-epimerase, domain 1"/>
    <property type="match status" value="1"/>
</dbReference>
<evidence type="ECO:0000313" key="14">
    <source>
        <dbReference type="Proteomes" id="UP001058016"/>
    </source>
</evidence>
<proteinExistence type="inferred from homology"/>
<evidence type="ECO:0000256" key="9">
    <source>
        <dbReference type="ARBA" id="ARBA00031367"/>
    </source>
</evidence>
<evidence type="ECO:0000259" key="11">
    <source>
        <dbReference type="Pfam" id="PF01370"/>
    </source>
</evidence>
<evidence type="ECO:0000256" key="2">
    <source>
        <dbReference type="ARBA" id="ARBA00001911"/>
    </source>
</evidence>
<dbReference type="InterPro" id="IPR036291">
    <property type="entry name" value="NAD(P)-bd_dom_sf"/>
</dbReference>
<feature type="domain" description="NAD-dependent epimerase/dehydratase" evidence="11">
    <location>
        <begin position="3"/>
        <end position="242"/>
    </location>
</feature>
<dbReference type="GO" id="GO:0006012">
    <property type="term" value="P:galactose metabolic process"/>
    <property type="evidence" value="ECO:0007669"/>
    <property type="project" value="InterPro"/>
</dbReference>
<dbReference type="GO" id="GO:0003978">
    <property type="term" value="F:UDP-glucose 4-epimerase activity"/>
    <property type="evidence" value="ECO:0007669"/>
    <property type="project" value="UniProtKB-EC"/>
</dbReference>
<comment type="cofactor">
    <cofactor evidence="2">
        <name>NAD(+)</name>
        <dbReference type="ChEBI" id="CHEBI:57540"/>
    </cofactor>
</comment>
<evidence type="ECO:0000313" key="12">
    <source>
        <dbReference type="EMBL" id="UUF06151.1"/>
    </source>
</evidence>
<dbReference type="InterPro" id="IPR001509">
    <property type="entry name" value="Epimerase_deHydtase"/>
</dbReference>
<evidence type="ECO:0000256" key="10">
    <source>
        <dbReference type="ARBA" id="ARBA00033067"/>
    </source>
</evidence>
<dbReference type="PANTHER" id="PTHR43725">
    <property type="entry name" value="UDP-GLUCOSE 4-EPIMERASE"/>
    <property type="match status" value="1"/>
</dbReference>
<evidence type="ECO:0000256" key="8">
    <source>
        <dbReference type="ARBA" id="ARBA00023235"/>
    </source>
</evidence>
<dbReference type="Gene3D" id="3.40.50.720">
    <property type="entry name" value="NAD(P)-binding Rossmann-like Domain"/>
    <property type="match status" value="1"/>
</dbReference>
<dbReference type="RefSeq" id="WP_055242642.1">
    <property type="nucleotide sequence ID" value="NZ_CP071249.1"/>
</dbReference>
<dbReference type="EMBL" id="CP071249">
    <property type="protein sequence ID" value="UUF06151.1"/>
    <property type="molecule type" value="Genomic_DNA"/>
</dbReference>
<organism evidence="13 15">
    <name type="scientific">Turicibacter bilis</name>
    <dbReference type="NCBI Taxonomy" id="2735723"/>
    <lineage>
        <taxon>Bacteria</taxon>
        <taxon>Bacillati</taxon>
        <taxon>Bacillota</taxon>
        <taxon>Erysipelotrichia</taxon>
        <taxon>Erysipelotrichales</taxon>
        <taxon>Turicibacteraceae</taxon>
        <taxon>Turicibacter</taxon>
    </lineage>
</organism>
<evidence type="ECO:0000256" key="5">
    <source>
        <dbReference type="ARBA" id="ARBA00013189"/>
    </source>
</evidence>
<protein>
    <recommendedName>
        <fullName evidence="6">UDP-glucose 4-epimerase</fullName>
        <ecNumber evidence="5">5.1.3.2</ecNumber>
    </recommendedName>
    <alternativeName>
        <fullName evidence="10">Galactowaldenase</fullName>
    </alternativeName>
    <alternativeName>
        <fullName evidence="9">UDP-galactose 4-epimerase</fullName>
    </alternativeName>
</protein>
<evidence type="ECO:0000313" key="13">
    <source>
        <dbReference type="EMBL" id="UUF07391.1"/>
    </source>
</evidence>
<dbReference type="AlphaFoldDB" id="A0A9Q9FF89"/>
<sequence>MKVLVTGGAGYIGRTVVSALEDHGHTPIILDSLVTGRKEFTEGKIFYQGDIADRQVLEKIFTDHPEIKHCIHFAALIVVPDSVSNPYEYYTENVSKSLELFKNLNELGCKNVVFSSSASLYDVVPGFKVTESAPLKPSSPYARTKYMMEMILQDFCHAYGMHGIALRYFNPIGADPKLRSGAHVQFPSHVLAKLLEAASSEEAIFNITGVNWPTRDGSGIRDYIHVWDLAMAHVKAIENFDQAFARSEDPSNPYLVINLGTGNGVTVKELVSIFESVLGREVNKAETEPRPGDVAGAYASCERAKNLIDWEAKYSIEDGIRDAFRWDEIRETILNYN</sequence>
<evidence type="ECO:0000256" key="4">
    <source>
        <dbReference type="ARBA" id="ARBA00007637"/>
    </source>
</evidence>
<reference evidence="13 14" key="1">
    <citation type="submission" date="2021-03" db="EMBL/GenBank/DDBJ databases">
        <title>Comparative Genomics and Metabolomics in the genus Turicibacter.</title>
        <authorList>
            <person name="Maki J."/>
            <person name="Looft T."/>
        </authorList>
    </citation>
    <scope>NUCLEOTIDE SEQUENCE</scope>
    <source>
        <strain evidence="13">ISU324</strain>
        <strain evidence="12 14">MMM721</strain>
    </source>
</reference>
<comment type="pathway">
    <text evidence="3">Carbohydrate metabolism; galactose metabolism.</text>
</comment>
<dbReference type="Pfam" id="PF01370">
    <property type="entry name" value="Epimerase"/>
    <property type="match status" value="1"/>
</dbReference>
<evidence type="ECO:0000256" key="3">
    <source>
        <dbReference type="ARBA" id="ARBA00004947"/>
    </source>
</evidence>
<keyword evidence="8 13" id="KW-0413">Isomerase</keyword>
<comment type="catalytic activity">
    <reaction evidence="1">
        <text>UDP-alpha-D-glucose = UDP-alpha-D-galactose</text>
        <dbReference type="Rhea" id="RHEA:22168"/>
        <dbReference type="ChEBI" id="CHEBI:58885"/>
        <dbReference type="ChEBI" id="CHEBI:66914"/>
        <dbReference type="EC" id="5.1.3.2"/>
    </reaction>
</comment>
<keyword evidence="14" id="KW-1185">Reference proteome</keyword>
<name>A0A9Q9FF89_9FIRM</name>
<evidence type="ECO:0000256" key="6">
    <source>
        <dbReference type="ARBA" id="ARBA00018569"/>
    </source>
</evidence>
<dbReference type="NCBIfam" id="TIGR01179">
    <property type="entry name" value="galE"/>
    <property type="match status" value="1"/>
</dbReference>
<dbReference type="Proteomes" id="UP001058072">
    <property type="component" value="Chromosome"/>
</dbReference>
<gene>
    <name evidence="13" type="primary">galE</name>
    <name evidence="12" type="ORF">J0J69_00750</name>
    <name evidence="13" type="ORF">J0J70_07040</name>
</gene>
<dbReference type="EMBL" id="CP071250">
    <property type="protein sequence ID" value="UUF07391.1"/>
    <property type="molecule type" value="Genomic_DNA"/>
</dbReference>
<comment type="similarity">
    <text evidence="4">Belongs to the NAD(P)-dependent epimerase/dehydratase family.</text>
</comment>
<evidence type="ECO:0000256" key="1">
    <source>
        <dbReference type="ARBA" id="ARBA00000083"/>
    </source>
</evidence>
<dbReference type="Proteomes" id="UP001058016">
    <property type="component" value="Chromosome"/>
</dbReference>
<dbReference type="SUPFAM" id="SSF51735">
    <property type="entry name" value="NAD(P)-binding Rossmann-fold domains"/>
    <property type="match status" value="1"/>
</dbReference>
<evidence type="ECO:0000313" key="15">
    <source>
        <dbReference type="Proteomes" id="UP001058072"/>
    </source>
</evidence>
<evidence type="ECO:0000256" key="7">
    <source>
        <dbReference type="ARBA" id="ARBA00023027"/>
    </source>
</evidence>
<accession>A0A9Q9FF89</accession>
<dbReference type="InterPro" id="IPR005886">
    <property type="entry name" value="UDP_G4E"/>
</dbReference>